<keyword evidence="6" id="KW-1185">Reference proteome</keyword>
<dbReference type="GO" id="GO:0003700">
    <property type="term" value="F:DNA-binding transcription factor activity"/>
    <property type="evidence" value="ECO:0007669"/>
    <property type="project" value="InterPro"/>
</dbReference>
<gene>
    <name evidence="5" type="ORF">AWL63_20360</name>
</gene>
<feature type="domain" description="HTH gntR-type" evidence="4">
    <location>
        <begin position="12"/>
        <end position="79"/>
    </location>
</feature>
<dbReference type="InterPro" id="IPR008920">
    <property type="entry name" value="TF_FadR/GntR_C"/>
</dbReference>
<dbReference type="PROSITE" id="PS50949">
    <property type="entry name" value="HTH_GNTR"/>
    <property type="match status" value="1"/>
</dbReference>
<dbReference type="InterPro" id="IPR036388">
    <property type="entry name" value="WH-like_DNA-bd_sf"/>
</dbReference>
<dbReference type="EMBL" id="CP014168">
    <property type="protein sequence ID" value="AOH86968.1"/>
    <property type="molecule type" value="Genomic_DNA"/>
</dbReference>
<proteinExistence type="predicted"/>
<evidence type="ECO:0000313" key="6">
    <source>
        <dbReference type="Proteomes" id="UP000094256"/>
    </source>
</evidence>
<dbReference type="SUPFAM" id="SSF48008">
    <property type="entry name" value="GntR ligand-binding domain-like"/>
    <property type="match status" value="1"/>
</dbReference>
<keyword evidence="1" id="KW-0805">Transcription regulation</keyword>
<evidence type="ECO:0000256" key="3">
    <source>
        <dbReference type="ARBA" id="ARBA00023163"/>
    </source>
</evidence>
<reference evidence="5 6" key="1">
    <citation type="submission" date="2016-01" db="EMBL/GenBank/DDBJ databases">
        <title>Complete genome and mega plasmid sequence of Sphingomonas panacis DCY99 elicits systemic resistance in rice to Xanthomonas oryzae.</title>
        <authorList>
            <person name="Kim Y.J."/>
            <person name="Yang D.C."/>
            <person name="Sing P."/>
        </authorList>
    </citation>
    <scope>NUCLEOTIDE SEQUENCE [LARGE SCALE GENOMIC DNA]</scope>
    <source>
        <strain evidence="5 6">DCY99</strain>
    </source>
</reference>
<dbReference type="OrthoDB" id="9812290at2"/>
<keyword evidence="2" id="KW-0238">DNA-binding</keyword>
<dbReference type="SUPFAM" id="SSF46785">
    <property type="entry name" value="Winged helix' DNA-binding domain"/>
    <property type="match status" value="1"/>
</dbReference>
<evidence type="ECO:0000256" key="2">
    <source>
        <dbReference type="ARBA" id="ARBA00023125"/>
    </source>
</evidence>
<dbReference type="InterPro" id="IPR011711">
    <property type="entry name" value="GntR_C"/>
</dbReference>
<dbReference type="Proteomes" id="UP000094256">
    <property type="component" value="Chromosome"/>
</dbReference>
<name>A0A1B3ZHR0_9SPHN</name>
<evidence type="ECO:0000259" key="4">
    <source>
        <dbReference type="PROSITE" id="PS50949"/>
    </source>
</evidence>
<dbReference type="InterPro" id="IPR000524">
    <property type="entry name" value="Tscrpt_reg_HTH_GntR"/>
</dbReference>
<dbReference type="PANTHER" id="PTHR43537:SF49">
    <property type="entry name" value="TRANSCRIPTIONAL REGULATORY PROTEIN"/>
    <property type="match status" value="1"/>
</dbReference>
<dbReference type="KEGG" id="span:AWL63_20360"/>
<keyword evidence="3" id="KW-0804">Transcription</keyword>
<evidence type="ECO:0000313" key="5">
    <source>
        <dbReference type="EMBL" id="AOH86968.1"/>
    </source>
</evidence>
<organism evidence="5 6">
    <name type="scientific">Sphingomonas panacis</name>
    <dbReference type="NCBI Taxonomy" id="1560345"/>
    <lineage>
        <taxon>Bacteria</taxon>
        <taxon>Pseudomonadati</taxon>
        <taxon>Pseudomonadota</taxon>
        <taxon>Alphaproteobacteria</taxon>
        <taxon>Sphingomonadales</taxon>
        <taxon>Sphingomonadaceae</taxon>
        <taxon>Sphingomonas</taxon>
    </lineage>
</organism>
<dbReference type="Pfam" id="PF07729">
    <property type="entry name" value="FCD"/>
    <property type="match status" value="1"/>
</dbReference>
<accession>A0A1B3ZHR0</accession>
<evidence type="ECO:0000256" key="1">
    <source>
        <dbReference type="ARBA" id="ARBA00023015"/>
    </source>
</evidence>
<dbReference type="PANTHER" id="PTHR43537">
    <property type="entry name" value="TRANSCRIPTIONAL REGULATOR, GNTR FAMILY"/>
    <property type="match status" value="1"/>
</dbReference>
<dbReference type="STRING" id="1560345.AWL63_20360"/>
<sequence length="223" mass="24550">MIPKISPDDDDRSIAGQIARSLAEQIVTGALLPGVRLMQDEIATRFKASHVPVREAFRRLEAQGLIVSEPRRGARVASLEPEDVIEVTEMRAALEPLALKASAPRLTAADLATARSAMADCDGTTDITVWENANRRFHAALYLPGRRPRLLASIADLHRISARYLYAAWKDLDWQDRSSAEHSSIIRALEEGAIDGASELLRDHILEAGHALADRMTAQRRSS</sequence>
<dbReference type="InterPro" id="IPR036390">
    <property type="entry name" value="WH_DNA-bd_sf"/>
</dbReference>
<dbReference type="CDD" id="cd07377">
    <property type="entry name" value="WHTH_GntR"/>
    <property type="match status" value="1"/>
</dbReference>
<protein>
    <recommendedName>
        <fullName evidence="4">HTH gntR-type domain-containing protein</fullName>
    </recommendedName>
</protein>
<dbReference type="AlphaFoldDB" id="A0A1B3ZHR0"/>
<dbReference type="GO" id="GO:0003677">
    <property type="term" value="F:DNA binding"/>
    <property type="evidence" value="ECO:0007669"/>
    <property type="project" value="UniProtKB-KW"/>
</dbReference>
<dbReference type="RefSeq" id="WP_069207526.1">
    <property type="nucleotide sequence ID" value="NZ_CP014168.1"/>
</dbReference>
<dbReference type="SMART" id="SM00345">
    <property type="entry name" value="HTH_GNTR"/>
    <property type="match status" value="1"/>
</dbReference>
<dbReference type="Gene3D" id="1.10.10.10">
    <property type="entry name" value="Winged helix-like DNA-binding domain superfamily/Winged helix DNA-binding domain"/>
    <property type="match status" value="1"/>
</dbReference>
<dbReference type="SMART" id="SM00895">
    <property type="entry name" value="FCD"/>
    <property type="match status" value="1"/>
</dbReference>
<dbReference type="Pfam" id="PF00392">
    <property type="entry name" value="GntR"/>
    <property type="match status" value="1"/>
</dbReference>
<dbReference type="Gene3D" id="1.20.120.530">
    <property type="entry name" value="GntR ligand-binding domain-like"/>
    <property type="match status" value="1"/>
</dbReference>